<dbReference type="InterPro" id="IPR003961">
    <property type="entry name" value="FN3_dom"/>
</dbReference>
<dbReference type="Pfam" id="PF16656">
    <property type="entry name" value="Pur_ac_phosph_N"/>
    <property type="match status" value="1"/>
</dbReference>
<dbReference type="InterPro" id="IPR008963">
    <property type="entry name" value="Purple_acid_Pase-like_N"/>
</dbReference>
<dbReference type="Gene3D" id="2.60.120.200">
    <property type="match status" value="1"/>
</dbReference>
<dbReference type="Proteomes" id="UP001431776">
    <property type="component" value="Unassembled WGS sequence"/>
</dbReference>
<keyword evidence="1 3" id="KW-0732">Signal</keyword>
<keyword evidence="6" id="KW-1185">Reference proteome</keyword>
<evidence type="ECO:0000313" key="5">
    <source>
        <dbReference type="EMBL" id="MDI6448764.1"/>
    </source>
</evidence>
<evidence type="ECO:0000313" key="6">
    <source>
        <dbReference type="Proteomes" id="UP001431776"/>
    </source>
</evidence>
<dbReference type="SUPFAM" id="SSF49899">
    <property type="entry name" value="Concanavalin A-like lectins/glucanases"/>
    <property type="match status" value="1"/>
</dbReference>
<evidence type="ECO:0000256" key="3">
    <source>
        <dbReference type="SAM" id="SignalP"/>
    </source>
</evidence>
<dbReference type="Pfam" id="PF13385">
    <property type="entry name" value="Laminin_G_3"/>
    <property type="match status" value="1"/>
</dbReference>
<dbReference type="RefSeq" id="WP_349244173.1">
    <property type="nucleotide sequence ID" value="NZ_JASCXX010000006.1"/>
</dbReference>
<dbReference type="SMART" id="SM00560">
    <property type="entry name" value="LamGL"/>
    <property type="match status" value="1"/>
</dbReference>
<protein>
    <submittedName>
        <fullName evidence="5">Metallophosphoesterase</fullName>
    </submittedName>
</protein>
<dbReference type="PANTHER" id="PTHR22953">
    <property type="entry name" value="ACID PHOSPHATASE RELATED"/>
    <property type="match status" value="1"/>
</dbReference>
<sequence length="606" mass="68097">MSRTYRCVVVWALLLVVTAGAQVSHWQFGKTHCTDGVVADRIGDAHGRLEGRARFFADAIGEYLELDGASGVVHLGRYPDGPRLPVERISVEALARFRQFGDYAGVIGAFQDNGDYERGWVLGARRGRPFFAVASEGAKSLTYLQTAKSVEAGKWYHLVGTYDGKVHRLFVNGQLANESTVQQGKILYPSHAWYTIGAYRDDNEFDGMVGSLRMVAVYDEALGADRVRSRFEEVRASTELPAEVAAPSIISVGPYLQYATKTGITILWETSQKATSVVEFGEQTPLTNSVSAAGDRDLHEVRLENLKPQTNYFYRVVSVGPDGAESISDLYTFQTAVEDGAAFAFAGVSDTQNNPPVWGRISQLVFRERPNFVIHAGDIVGTGSRRHEWTDEFLKPAHELMSRVPIFAIPGNHDQDDANYYRYISNPAPEYRYTFIYGNAQFFLIDTNRSVAPDSEQYEWLEQELARSTATWKFTVHHHPPYTSDENDYGDTWKGRSSPRGDLRLRPLIGLYERANVDICFFGHIHDYERTWPLRNDKVDPHDGVIYLQIGGAGGGLENYAPTRSWFTAKVHRDHHFVLVNIFDKTLQLQAIDQNGVLFDQITLQK</sequence>
<reference evidence="5" key="1">
    <citation type="submission" date="2023-05" db="EMBL/GenBank/DDBJ databases">
        <title>Anaerotaeda fermentans gen. nov., sp. nov., a novel anaerobic planctomycete of the new family within the order Sedimentisphaerales isolated from Taman Peninsula, Russia.</title>
        <authorList>
            <person name="Khomyakova M.A."/>
            <person name="Merkel A.Y."/>
            <person name="Slobodkin A.I."/>
        </authorList>
    </citation>
    <scope>NUCLEOTIDE SEQUENCE</scope>
    <source>
        <strain evidence="5">M17dextr</strain>
    </source>
</reference>
<dbReference type="InterPro" id="IPR039331">
    <property type="entry name" value="PAPs-like"/>
</dbReference>
<feature type="domain" description="Fibronectin type-III" evidence="4">
    <location>
        <begin position="246"/>
        <end position="338"/>
    </location>
</feature>
<name>A0AAW6TZB5_9BACT</name>
<dbReference type="GO" id="GO:0003993">
    <property type="term" value="F:acid phosphatase activity"/>
    <property type="evidence" value="ECO:0007669"/>
    <property type="project" value="InterPro"/>
</dbReference>
<dbReference type="Pfam" id="PF00149">
    <property type="entry name" value="Metallophos"/>
    <property type="match status" value="1"/>
</dbReference>
<dbReference type="EMBL" id="JASCXX010000006">
    <property type="protein sequence ID" value="MDI6448764.1"/>
    <property type="molecule type" value="Genomic_DNA"/>
</dbReference>
<evidence type="ECO:0000256" key="2">
    <source>
        <dbReference type="ARBA" id="ARBA00023157"/>
    </source>
</evidence>
<dbReference type="InterPro" id="IPR015914">
    <property type="entry name" value="PAPs_N"/>
</dbReference>
<dbReference type="InterPro" id="IPR029052">
    <property type="entry name" value="Metallo-depent_PP-like"/>
</dbReference>
<proteinExistence type="predicted"/>
<dbReference type="Gene3D" id="2.60.40.380">
    <property type="entry name" value="Purple acid phosphatase-like, N-terminal"/>
    <property type="match status" value="1"/>
</dbReference>
<dbReference type="SUPFAM" id="SSF56300">
    <property type="entry name" value="Metallo-dependent phosphatases"/>
    <property type="match status" value="1"/>
</dbReference>
<evidence type="ECO:0000256" key="1">
    <source>
        <dbReference type="ARBA" id="ARBA00022729"/>
    </source>
</evidence>
<feature type="chain" id="PRO_5043622248" evidence="3">
    <location>
        <begin position="22"/>
        <end position="606"/>
    </location>
</feature>
<accession>A0AAW6TZB5</accession>
<evidence type="ECO:0000259" key="4">
    <source>
        <dbReference type="PROSITE" id="PS50853"/>
    </source>
</evidence>
<feature type="signal peptide" evidence="3">
    <location>
        <begin position="1"/>
        <end position="21"/>
    </location>
</feature>
<dbReference type="SUPFAM" id="SSF49363">
    <property type="entry name" value="Purple acid phosphatase, N-terminal domain"/>
    <property type="match status" value="1"/>
</dbReference>
<keyword evidence="2" id="KW-1015">Disulfide bond</keyword>
<dbReference type="AlphaFoldDB" id="A0AAW6TZB5"/>
<comment type="caution">
    <text evidence="5">The sequence shown here is derived from an EMBL/GenBank/DDBJ whole genome shotgun (WGS) entry which is preliminary data.</text>
</comment>
<dbReference type="PROSITE" id="PS50853">
    <property type="entry name" value="FN3"/>
    <property type="match status" value="1"/>
</dbReference>
<dbReference type="PANTHER" id="PTHR22953:SF153">
    <property type="entry name" value="PURPLE ACID PHOSPHATASE"/>
    <property type="match status" value="1"/>
</dbReference>
<dbReference type="CDD" id="cd00063">
    <property type="entry name" value="FN3"/>
    <property type="match status" value="1"/>
</dbReference>
<dbReference type="Gene3D" id="3.60.21.10">
    <property type="match status" value="1"/>
</dbReference>
<dbReference type="InterPro" id="IPR006558">
    <property type="entry name" value="LamG-like"/>
</dbReference>
<gene>
    <name evidence="5" type="ORF">QJ522_06880</name>
</gene>
<dbReference type="InterPro" id="IPR004843">
    <property type="entry name" value="Calcineurin-like_PHP"/>
</dbReference>
<dbReference type="InterPro" id="IPR013320">
    <property type="entry name" value="ConA-like_dom_sf"/>
</dbReference>
<organism evidence="5 6">
    <name type="scientific">Anaerobaca lacustris</name>
    <dbReference type="NCBI Taxonomy" id="3044600"/>
    <lineage>
        <taxon>Bacteria</taxon>
        <taxon>Pseudomonadati</taxon>
        <taxon>Planctomycetota</taxon>
        <taxon>Phycisphaerae</taxon>
        <taxon>Sedimentisphaerales</taxon>
        <taxon>Anaerobacaceae</taxon>
        <taxon>Anaerobaca</taxon>
    </lineage>
</organism>
<dbReference type="GO" id="GO:0046872">
    <property type="term" value="F:metal ion binding"/>
    <property type="evidence" value="ECO:0007669"/>
    <property type="project" value="InterPro"/>
</dbReference>